<dbReference type="SUPFAM" id="SSF47413">
    <property type="entry name" value="lambda repressor-like DNA-binding domains"/>
    <property type="match status" value="1"/>
</dbReference>
<dbReference type="GO" id="GO:0003677">
    <property type="term" value="F:DNA binding"/>
    <property type="evidence" value="ECO:0007669"/>
    <property type="project" value="InterPro"/>
</dbReference>
<evidence type="ECO:0000259" key="1">
    <source>
        <dbReference type="Pfam" id="PF13744"/>
    </source>
</evidence>
<organism evidence="2 3">
    <name type="scientific">Pseudomonas reactans</name>
    <dbReference type="NCBI Taxonomy" id="117680"/>
    <lineage>
        <taxon>Bacteria</taxon>
        <taxon>Pseudomonadati</taxon>
        <taxon>Pseudomonadota</taxon>
        <taxon>Gammaproteobacteria</taxon>
        <taxon>Pseudomonadales</taxon>
        <taxon>Pseudomonadaceae</taxon>
        <taxon>Pseudomonas</taxon>
    </lineage>
</organism>
<feature type="domain" description="HigA2-like helix-turn-helix" evidence="1">
    <location>
        <begin position="11"/>
        <end position="77"/>
    </location>
</feature>
<proteinExistence type="predicted"/>
<dbReference type="InterPro" id="IPR010982">
    <property type="entry name" value="Lambda_DNA-bd_dom_sf"/>
</dbReference>
<sequence length="87" mass="9624">MSKVETSSGNVYDDLGVPEAKAMQAKAQIVALMCQAIEAKRMSLDHVARALGTTKNELDRLLAGHFQASSIDELKRMQKEIQEFTKT</sequence>
<dbReference type="RefSeq" id="WP_177110342.1">
    <property type="nucleotide sequence ID" value="NZ_JACASD010000009.1"/>
</dbReference>
<dbReference type="Gene3D" id="1.10.260.40">
    <property type="entry name" value="lambda repressor-like DNA-binding domains"/>
    <property type="match status" value="1"/>
</dbReference>
<accession>A0A7Y8FZ41</accession>
<dbReference type="EMBL" id="JACASD010000009">
    <property type="protein sequence ID" value="NWE87351.1"/>
    <property type="molecule type" value="Genomic_DNA"/>
</dbReference>
<gene>
    <name evidence="2" type="ORF">HX893_04295</name>
</gene>
<reference evidence="2 3" key="1">
    <citation type="submission" date="2020-04" db="EMBL/GenBank/DDBJ databases">
        <title>Molecular characterization of pseudomonads from Agaricus bisporus reveal novel blotch 2 pathogens in Western Europe.</title>
        <authorList>
            <person name="Taparia T."/>
            <person name="Krijger M."/>
            <person name="Haynes E."/>
            <person name="Elpinstone J.G."/>
            <person name="Noble R."/>
            <person name="Van Der Wolf J."/>
        </authorList>
    </citation>
    <scope>NUCLEOTIDE SEQUENCE [LARGE SCALE GENOMIC DNA]</scope>
    <source>
        <strain evidence="2 3">P8021</strain>
    </source>
</reference>
<evidence type="ECO:0000313" key="3">
    <source>
        <dbReference type="Proteomes" id="UP000585226"/>
    </source>
</evidence>
<evidence type="ECO:0000313" key="2">
    <source>
        <dbReference type="EMBL" id="NWE87351.1"/>
    </source>
</evidence>
<dbReference type="Pfam" id="PF13744">
    <property type="entry name" value="HTH_37"/>
    <property type="match status" value="1"/>
</dbReference>
<comment type="caution">
    <text evidence="2">The sequence shown here is derived from an EMBL/GenBank/DDBJ whole genome shotgun (WGS) entry which is preliminary data.</text>
</comment>
<dbReference type="AlphaFoldDB" id="A0A7Y8FZ41"/>
<name>A0A7Y8FZ41_9PSED</name>
<dbReference type="Proteomes" id="UP000585226">
    <property type="component" value="Unassembled WGS sequence"/>
</dbReference>
<protein>
    <submittedName>
        <fullName evidence="2">XRE family transcriptional regulator</fullName>
    </submittedName>
</protein>
<dbReference type="InterPro" id="IPR039554">
    <property type="entry name" value="HigA2-like_HTH"/>
</dbReference>